<evidence type="ECO:0000313" key="2">
    <source>
        <dbReference type="Proteomes" id="UP001219355"/>
    </source>
</evidence>
<protein>
    <submittedName>
        <fullName evidence="1">Uncharacterized protein</fullName>
    </submittedName>
</protein>
<accession>A0AAF0DFY0</accession>
<proteinExistence type="predicted"/>
<keyword evidence="2" id="KW-1185">Reference proteome</keyword>
<sequence length="297" mass="34079">MPSATQWPVITDYARVERKKVMIQQLKSMYLETKHSKPASLSDKDLNRLGIKLLPLDLKQPAHTGPTFFAPLSEREAPSFSWDIDDLDNAFTDPEGSDHSTVIGQDVSIYIASASHTFDRVKPDSVHTAWMDFIALKCYREDPSIPLCEYRNLGANHDFLVNDQIEASSLEYPHCKFQIIQDAEPQEPLRRSELIPILVIMRWRMGLWMYQPHEIFPVQVISLFGATGRILLAHFDGKQLCIRKSQFYTLDGKENAKNFELFARWRISDAVGDTEVQLPVNIKPQQVPAIRRVTRVK</sequence>
<gene>
    <name evidence="1" type="ORF">PRK78_002218</name>
</gene>
<reference evidence="1" key="1">
    <citation type="submission" date="2023-03" db="EMBL/GenBank/DDBJ databases">
        <title>Emydomyces testavorans Genome Sequence.</title>
        <authorList>
            <person name="Hoyer L."/>
        </authorList>
    </citation>
    <scope>NUCLEOTIDE SEQUENCE</scope>
    <source>
        <strain evidence="1">16-2883</strain>
    </source>
</reference>
<organism evidence="1 2">
    <name type="scientific">Emydomyces testavorans</name>
    <dbReference type="NCBI Taxonomy" id="2070801"/>
    <lineage>
        <taxon>Eukaryota</taxon>
        <taxon>Fungi</taxon>
        <taxon>Dikarya</taxon>
        <taxon>Ascomycota</taxon>
        <taxon>Pezizomycotina</taxon>
        <taxon>Eurotiomycetes</taxon>
        <taxon>Eurotiomycetidae</taxon>
        <taxon>Onygenales</taxon>
        <taxon>Nannizziopsiaceae</taxon>
        <taxon>Emydomyces</taxon>
    </lineage>
</organism>
<evidence type="ECO:0000313" key="1">
    <source>
        <dbReference type="EMBL" id="WEW56767.1"/>
    </source>
</evidence>
<dbReference type="Proteomes" id="UP001219355">
    <property type="component" value="Chromosome 1"/>
</dbReference>
<dbReference type="AlphaFoldDB" id="A0AAF0DFY0"/>
<name>A0AAF0DFY0_9EURO</name>
<dbReference type="EMBL" id="CP120627">
    <property type="protein sequence ID" value="WEW56767.1"/>
    <property type="molecule type" value="Genomic_DNA"/>
</dbReference>